<keyword evidence="2" id="KW-1185">Reference proteome</keyword>
<protein>
    <submittedName>
        <fullName evidence="1">Uncharacterized protein</fullName>
    </submittedName>
</protein>
<organism evidence="1 2">
    <name type="scientific">Russula earlei</name>
    <dbReference type="NCBI Taxonomy" id="71964"/>
    <lineage>
        <taxon>Eukaryota</taxon>
        <taxon>Fungi</taxon>
        <taxon>Dikarya</taxon>
        <taxon>Basidiomycota</taxon>
        <taxon>Agaricomycotina</taxon>
        <taxon>Agaricomycetes</taxon>
        <taxon>Russulales</taxon>
        <taxon>Russulaceae</taxon>
        <taxon>Russula</taxon>
    </lineage>
</organism>
<gene>
    <name evidence="1" type="ORF">F5148DRAFT_1313520</name>
</gene>
<sequence length="257" mass="27871">MPGPSLGKTHAHLVSPPGHSGTSPLASSPPERRQWPRREHKFWIHDSPPSNTSQDGTSTSSGGHSTGSEGPEERRVRTVSPYGSFFADEMEFDPPPESRSFSFYRGDGQEQEHITASRLSEIGGAIRPTRARELQFPPGGCPTEARALGPVVAPVAPVLFVSGHHTTYARSYTAVAAPDREAIAGVSETSFSRSWLAENSRQSQPPISWRQGYLDSCSPGPRYDPPQLVATAFPPGRSHSGYDGRQMRGNALGTRKR</sequence>
<dbReference type="EMBL" id="JAGFNK010000162">
    <property type="protein sequence ID" value="KAI9463012.1"/>
    <property type="molecule type" value="Genomic_DNA"/>
</dbReference>
<reference evidence="1" key="1">
    <citation type="submission" date="2021-03" db="EMBL/GenBank/DDBJ databases">
        <title>Evolutionary priming and transition to the ectomycorrhizal habit in an iconic lineage of mushroom-forming fungi: is preadaptation a requirement?</title>
        <authorList>
            <consortium name="DOE Joint Genome Institute"/>
            <person name="Looney B.P."/>
            <person name="Miyauchi S."/>
            <person name="Morin E."/>
            <person name="Drula E."/>
            <person name="Courty P.E."/>
            <person name="Chicoki N."/>
            <person name="Fauchery L."/>
            <person name="Kohler A."/>
            <person name="Kuo A."/>
            <person name="LaButti K."/>
            <person name="Pangilinan J."/>
            <person name="Lipzen A."/>
            <person name="Riley R."/>
            <person name="Andreopoulos W."/>
            <person name="He G."/>
            <person name="Johnson J."/>
            <person name="Barry K.W."/>
            <person name="Grigoriev I.V."/>
            <person name="Nagy L."/>
            <person name="Hibbett D."/>
            <person name="Henrissat B."/>
            <person name="Matheny P.B."/>
            <person name="Labbe J."/>
            <person name="Martin A.F."/>
        </authorList>
    </citation>
    <scope>NUCLEOTIDE SEQUENCE</scope>
    <source>
        <strain evidence="1">BPL698</strain>
    </source>
</reference>
<evidence type="ECO:0000313" key="1">
    <source>
        <dbReference type="EMBL" id="KAI9463012.1"/>
    </source>
</evidence>
<dbReference type="Proteomes" id="UP001207468">
    <property type="component" value="Unassembled WGS sequence"/>
</dbReference>
<proteinExistence type="predicted"/>
<accession>A0ACC0U4L2</accession>
<name>A0ACC0U4L2_9AGAM</name>
<comment type="caution">
    <text evidence="1">The sequence shown here is derived from an EMBL/GenBank/DDBJ whole genome shotgun (WGS) entry which is preliminary data.</text>
</comment>
<evidence type="ECO:0000313" key="2">
    <source>
        <dbReference type="Proteomes" id="UP001207468"/>
    </source>
</evidence>